<accession>Q2CHL2</accession>
<evidence type="ECO:0000313" key="2">
    <source>
        <dbReference type="Proteomes" id="UP000003635"/>
    </source>
</evidence>
<proteinExistence type="predicted"/>
<dbReference type="EMBL" id="AAOT01000005">
    <property type="protein sequence ID" value="EAR52282.1"/>
    <property type="molecule type" value="Genomic_DNA"/>
</dbReference>
<dbReference type="HOGENOM" id="CLU_2024341_0_0_5"/>
<reference evidence="1 2" key="1">
    <citation type="journal article" date="2010" name="J. Bacteriol.">
        <title>Genome sequences of Oceanicola granulosus HTCC2516(T) and Oceanicola batsensis HTCC2597(TDelta).</title>
        <authorList>
            <person name="Thrash J.C."/>
            <person name="Cho J.C."/>
            <person name="Vergin K.L."/>
            <person name="Giovannoni S.J."/>
        </authorList>
    </citation>
    <scope>NUCLEOTIDE SEQUENCE [LARGE SCALE GENOMIC DNA]</scope>
    <source>
        <strain evidence="2">ATCC BAA-861 / DSM 15982 / KCTC 12143 / HTCC2516</strain>
    </source>
</reference>
<comment type="caution">
    <text evidence="1">The sequence shown here is derived from an EMBL/GenBank/DDBJ whole genome shotgun (WGS) entry which is preliminary data.</text>
</comment>
<keyword evidence="2" id="KW-1185">Reference proteome</keyword>
<dbReference type="Proteomes" id="UP000003635">
    <property type="component" value="Unassembled WGS sequence"/>
</dbReference>
<gene>
    <name evidence="1" type="ORF">OG2516_02559</name>
</gene>
<dbReference type="AlphaFoldDB" id="Q2CHL2"/>
<dbReference type="RefSeq" id="WP_007254042.1">
    <property type="nucleotide sequence ID" value="NZ_CH724107.1"/>
</dbReference>
<name>Q2CHL2_OCEGH</name>
<organism evidence="1 2">
    <name type="scientific">Oceanicola granulosus (strain ATCC BAA-861 / DSM 15982 / KCTC 12143 / HTCC2516)</name>
    <dbReference type="NCBI Taxonomy" id="314256"/>
    <lineage>
        <taxon>Bacteria</taxon>
        <taxon>Pseudomonadati</taxon>
        <taxon>Pseudomonadota</taxon>
        <taxon>Alphaproteobacteria</taxon>
        <taxon>Rhodobacterales</taxon>
        <taxon>Roseobacteraceae</taxon>
        <taxon>Oceanicola</taxon>
    </lineage>
</organism>
<evidence type="ECO:0000313" key="1">
    <source>
        <dbReference type="EMBL" id="EAR52282.1"/>
    </source>
</evidence>
<sequence>MTTPLPKTLLLTGLAGAVLVGAQFVNDPEAAAARYRRPLRSGAARRTLHQARLVSGILAAAAFTVRGRFRALGWLMLLRSLIPAIEAVARERRWWDAKRFPSGATALGMLVTGLSLVRGGRK</sequence>
<protein>
    <submittedName>
        <fullName evidence="1">Uncharacterized protein</fullName>
    </submittedName>
</protein>